<dbReference type="Pfam" id="PF00254">
    <property type="entry name" value="FKBP_C"/>
    <property type="match status" value="1"/>
</dbReference>
<reference evidence="9 10" key="1">
    <citation type="journal article" date="2015" name="Nature">
        <title>rRNA introns, odd ribosomes, and small enigmatic genomes across a large radiation of phyla.</title>
        <authorList>
            <person name="Brown C.T."/>
            <person name="Hug L.A."/>
            <person name="Thomas B.C."/>
            <person name="Sharon I."/>
            <person name="Castelle C.J."/>
            <person name="Singh A."/>
            <person name="Wilkins M.J."/>
            <person name="Williams K.H."/>
            <person name="Banfield J.F."/>
        </authorList>
    </citation>
    <scope>NUCLEOTIDE SEQUENCE [LARGE SCALE GENOMIC DNA]</scope>
</reference>
<sequence length="168" mass="17341">MDTAKVIVWIIILVLLGGASYFGYKYYVAKSATDATSVAQTGASTPPDQVQGQDITVGTGEEAKLGLVVTVEYEGKLTNGTVFDSSAAQKKPLVFTLGSEGIIPGFQVGVNGMKVGGERLLAVPPSLAYGAQQIGTIPPNSTLIFSVKLLKVEAPAPAATTTPAPTKK</sequence>
<protein>
    <recommendedName>
        <fullName evidence="6">Peptidyl-prolyl cis-trans isomerase</fullName>
        <ecNumber evidence="6">5.2.1.8</ecNumber>
    </recommendedName>
</protein>
<dbReference type="EC" id="5.2.1.8" evidence="6"/>
<evidence type="ECO:0000256" key="3">
    <source>
        <dbReference type="ARBA" id="ARBA00023110"/>
    </source>
</evidence>
<comment type="catalytic activity">
    <reaction evidence="1 5 6">
        <text>[protein]-peptidylproline (omega=180) = [protein]-peptidylproline (omega=0)</text>
        <dbReference type="Rhea" id="RHEA:16237"/>
        <dbReference type="Rhea" id="RHEA-COMP:10747"/>
        <dbReference type="Rhea" id="RHEA-COMP:10748"/>
        <dbReference type="ChEBI" id="CHEBI:83833"/>
        <dbReference type="ChEBI" id="CHEBI:83834"/>
        <dbReference type="EC" id="5.2.1.8"/>
    </reaction>
</comment>
<dbReference type="SUPFAM" id="SSF54534">
    <property type="entry name" value="FKBP-like"/>
    <property type="match status" value="1"/>
</dbReference>
<keyword evidence="7" id="KW-1133">Transmembrane helix</keyword>
<keyword evidence="3 5" id="KW-0697">Rotamase</keyword>
<dbReference type="InterPro" id="IPR046357">
    <property type="entry name" value="PPIase_dom_sf"/>
</dbReference>
<evidence type="ECO:0000256" key="7">
    <source>
        <dbReference type="SAM" id="Phobius"/>
    </source>
</evidence>
<dbReference type="AlphaFoldDB" id="A0A0G1WFQ9"/>
<evidence type="ECO:0000256" key="5">
    <source>
        <dbReference type="PROSITE-ProRule" id="PRU00277"/>
    </source>
</evidence>
<proteinExistence type="inferred from homology"/>
<comment type="similarity">
    <text evidence="2 6">Belongs to the FKBP-type PPIase family.</text>
</comment>
<evidence type="ECO:0000256" key="4">
    <source>
        <dbReference type="ARBA" id="ARBA00023235"/>
    </source>
</evidence>
<dbReference type="PANTHER" id="PTHR43811">
    <property type="entry name" value="FKBP-TYPE PEPTIDYL-PROLYL CIS-TRANS ISOMERASE FKPA"/>
    <property type="match status" value="1"/>
</dbReference>
<evidence type="ECO:0000313" key="9">
    <source>
        <dbReference type="EMBL" id="KKW17475.1"/>
    </source>
</evidence>
<dbReference type="GO" id="GO:0003755">
    <property type="term" value="F:peptidyl-prolyl cis-trans isomerase activity"/>
    <property type="evidence" value="ECO:0007669"/>
    <property type="project" value="UniProtKB-UniRule"/>
</dbReference>
<evidence type="ECO:0000256" key="6">
    <source>
        <dbReference type="RuleBase" id="RU003915"/>
    </source>
</evidence>
<gene>
    <name evidence="9" type="ORF">UY58_C0003G0052</name>
</gene>
<name>A0A0G1WFQ9_9BACT</name>
<evidence type="ECO:0000256" key="2">
    <source>
        <dbReference type="ARBA" id="ARBA00006577"/>
    </source>
</evidence>
<dbReference type="Gene3D" id="3.10.50.40">
    <property type="match status" value="1"/>
</dbReference>
<evidence type="ECO:0000313" key="10">
    <source>
        <dbReference type="Proteomes" id="UP000033982"/>
    </source>
</evidence>
<keyword evidence="7" id="KW-0812">Transmembrane</keyword>
<dbReference type="PANTHER" id="PTHR43811:SF19">
    <property type="entry name" value="39 KDA FK506-BINDING NUCLEAR PROTEIN"/>
    <property type="match status" value="1"/>
</dbReference>
<dbReference type="InterPro" id="IPR001179">
    <property type="entry name" value="PPIase_FKBP_dom"/>
</dbReference>
<evidence type="ECO:0000256" key="1">
    <source>
        <dbReference type="ARBA" id="ARBA00000971"/>
    </source>
</evidence>
<evidence type="ECO:0000259" key="8">
    <source>
        <dbReference type="PROSITE" id="PS50059"/>
    </source>
</evidence>
<feature type="transmembrane region" description="Helical" evidence="7">
    <location>
        <begin position="6"/>
        <end position="24"/>
    </location>
</feature>
<keyword evidence="4 5" id="KW-0413">Isomerase</keyword>
<accession>A0A0G1WFQ9</accession>
<comment type="caution">
    <text evidence="9">The sequence shown here is derived from an EMBL/GenBank/DDBJ whole genome shotgun (WGS) entry which is preliminary data.</text>
</comment>
<dbReference type="PROSITE" id="PS50059">
    <property type="entry name" value="FKBP_PPIASE"/>
    <property type="match status" value="1"/>
</dbReference>
<dbReference type="EMBL" id="LCQN01000003">
    <property type="protein sequence ID" value="KKW17475.1"/>
    <property type="molecule type" value="Genomic_DNA"/>
</dbReference>
<organism evidence="9 10">
    <name type="scientific">Candidatus Magasanikbacteria bacterium GW2011_GWA2_50_22</name>
    <dbReference type="NCBI Taxonomy" id="1619043"/>
    <lineage>
        <taxon>Bacteria</taxon>
        <taxon>Candidatus Magasanikiibacteriota</taxon>
    </lineage>
</organism>
<dbReference type="FunFam" id="3.10.50.40:FF:000006">
    <property type="entry name" value="Peptidyl-prolyl cis-trans isomerase"/>
    <property type="match status" value="1"/>
</dbReference>
<feature type="domain" description="PPIase FKBP-type" evidence="8">
    <location>
        <begin position="66"/>
        <end position="153"/>
    </location>
</feature>
<dbReference type="Proteomes" id="UP000033982">
    <property type="component" value="Unassembled WGS sequence"/>
</dbReference>
<keyword evidence="7" id="KW-0472">Membrane</keyword>